<dbReference type="PANTHER" id="PTHR10742:SF342">
    <property type="entry name" value="AMINE OXIDASE"/>
    <property type="match status" value="1"/>
</dbReference>
<dbReference type="InterPro" id="IPR036188">
    <property type="entry name" value="FAD/NAD-bd_sf"/>
</dbReference>
<sequence>MEVTRRSFMRGLGVTGGAGLAYGAMSTLGLAPAAAAGPRRFQPPAMADLIDRVDGSPTVVVLGGGPAGLCATYELQKAGYSVTILEARQRPGGRVWSIHGGDEETDLNGETQKCTFSDGHFYNIGATRIPQSHITMDYCRELGVELQTFGNQNANTFVNYKSDTPLNRQSVSYRAAKADTYGYMSELLQKAASRGALDDVLTPDDKDALSEFLSGFGDLSDDGRYIGSSRRGYGSEPGAGLNFGDATEPFGMSEVIRSGIGRNFSFEFGYDQAMLMFSPVGGMDRIYYAFADAIGSDHIVYGAEVTALKNTSGGATVEYVKDGSAESISADYVICTIPPALVTRLDNNLPADVLLALRAAKATPSGKLGIEYSRRWWETDERIYGGASNTDMDISQIMFPYDHYNSDRGVVVAYYNTGKRHQAFESLTHKQRLAKAVAEGSMIHGEKYTKDISSSFSGSWRRTKYSESAWVSWAGAGDSHGGVATAEYEKLLDPVERIYFAGDHLSNAIAWQHGAFTSARDVVTAIHERVTAS</sequence>
<dbReference type="Gene3D" id="3.50.50.60">
    <property type="entry name" value="FAD/NAD(P)-binding domain"/>
    <property type="match status" value="1"/>
</dbReference>
<dbReference type="PANTHER" id="PTHR10742">
    <property type="entry name" value="FLAVIN MONOAMINE OXIDASE"/>
    <property type="match status" value="1"/>
</dbReference>
<organism evidence="2 3">
    <name type="scientific">Rhodococcoides kyotonense</name>
    <dbReference type="NCBI Taxonomy" id="398843"/>
    <lineage>
        <taxon>Bacteria</taxon>
        <taxon>Bacillati</taxon>
        <taxon>Actinomycetota</taxon>
        <taxon>Actinomycetes</taxon>
        <taxon>Mycobacteriales</taxon>
        <taxon>Nocardiaceae</taxon>
        <taxon>Rhodococcoides</taxon>
    </lineage>
</organism>
<dbReference type="PRINTS" id="PR00419">
    <property type="entry name" value="ADXRDTASE"/>
</dbReference>
<dbReference type="AlphaFoldDB" id="A0A239NCA9"/>
<dbReference type="GO" id="GO:0009063">
    <property type="term" value="P:amino acid catabolic process"/>
    <property type="evidence" value="ECO:0007669"/>
    <property type="project" value="TreeGrafter"/>
</dbReference>
<protein>
    <submittedName>
        <fullName evidence="2">Monoamine oxidase</fullName>
    </submittedName>
</protein>
<dbReference type="Gene3D" id="3.90.660.10">
    <property type="match status" value="1"/>
</dbReference>
<dbReference type="Pfam" id="PF01593">
    <property type="entry name" value="Amino_oxidase"/>
    <property type="match status" value="1"/>
</dbReference>
<dbReference type="SUPFAM" id="SSF54373">
    <property type="entry name" value="FAD-linked reductases, C-terminal domain"/>
    <property type="match status" value="1"/>
</dbReference>
<dbReference type="SUPFAM" id="SSF51905">
    <property type="entry name" value="FAD/NAD(P)-binding domain"/>
    <property type="match status" value="1"/>
</dbReference>
<gene>
    <name evidence="2" type="ORF">SAMN05421642_13523</name>
</gene>
<evidence type="ECO:0000313" key="3">
    <source>
        <dbReference type="Proteomes" id="UP000198327"/>
    </source>
</evidence>
<dbReference type="InterPro" id="IPR002937">
    <property type="entry name" value="Amino_oxidase"/>
</dbReference>
<dbReference type="InterPro" id="IPR006311">
    <property type="entry name" value="TAT_signal"/>
</dbReference>
<dbReference type="GO" id="GO:0001716">
    <property type="term" value="F:L-amino-acid oxidase activity"/>
    <property type="evidence" value="ECO:0007669"/>
    <property type="project" value="TreeGrafter"/>
</dbReference>
<evidence type="ECO:0000259" key="1">
    <source>
        <dbReference type="Pfam" id="PF01593"/>
    </source>
</evidence>
<dbReference type="Gene3D" id="1.20.1440.240">
    <property type="match status" value="1"/>
</dbReference>
<evidence type="ECO:0000313" key="2">
    <source>
        <dbReference type="EMBL" id="SNT52551.1"/>
    </source>
</evidence>
<dbReference type="InterPro" id="IPR050281">
    <property type="entry name" value="Flavin_monoamine_oxidase"/>
</dbReference>
<accession>A0A239NCA9</accession>
<reference evidence="3" key="1">
    <citation type="submission" date="2017-06" db="EMBL/GenBank/DDBJ databases">
        <authorList>
            <person name="Varghese N."/>
            <person name="Submissions S."/>
        </authorList>
    </citation>
    <scope>NUCLEOTIDE SEQUENCE [LARGE SCALE GENOMIC DNA]</scope>
    <source>
        <strain evidence="3">JCM 23211</strain>
    </source>
</reference>
<dbReference type="EMBL" id="FZOW01000035">
    <property type="protein sequence ID" value="SNT52551.1"/>
    <property type="molecule type" value="Genomic_DNA"/>
</dbReference>
<name>A0A239NCA9_9NOCA</name>
<keyword evidence="3" id="KW-1185">Reference proteome</keyword>
<feature type="domain" description="Amine oxidase" evidence="1">
    <location>
        <begin position="67"/>
        <end position="526"/>
    </location>
</feature>
<dbReference type="PROSITE" id="PS51318">
    <property type="entry name" value="TAT"/>
    <property type="match status" value="1"/>
</dbReference>
<dbReference type="Proteomes" id="UP000198327">
    <property type="component" value="Unassembled WGS sequence"/>
</dbReference>
<proteinExistence type="predicted"/>